<evidence type="ECO:0000313" key="3">
    <source>
        <dbReference type="Proteomes" id="UP000032305"/>
    </source>
</evidence>
<organism evidence="2 3">
    <name type="scientific">Sphingomonas parapaucimobilis NBRC 15100</name>
    <dbReference type="NCBI Taxonomy" id="1219049"/>
    <lineage>
        <taxon>Bacteria</taxon>
        <taxon>Pseudomonadati</taxon>
        <taxon>Pseudomonadota</taxon>
        <taxon>Alphaproteobacteria</taxon>
        <taxon>Sphingomonadales</taxon>
        <taxon>Sphingomonadaceae</taxon>
        <taxon>Sphingomonas</taxon>
    </lineage>
</organism>
<feature type="region of interest" description="Disordered" evidence="1">
    <location>
        <begin position="37"/>
        <end position="67"/>
    </location>
</feature>
<dbReference type="Proteomes" id="UP000032305">
    <property type="component" value="Unassembled WGS sequence"/>
</dbReference>
<keyword evidence="3" id="KW-1185">Reference proteome</keyword>
<proteinExistence type="predicted"/>
<protein>
    <submittedName>
        <fullName evidence="2">Uncharacterized protein</fullName>
    </submittedName>
</protein>
<dbReference type="EMBL" id="BBPI01000030">
    <property type="protein sequence ID" value="GAM00320.1"/>
    <property type="molecule type" value="Genomic_DNA"/>
</dbReference>
<gene>
    <name evidence="2" type="ORF">SP5_030_00170</name>
</gene>
<comment type="caution">
    <text evidence="2">The sequence shown here is derived from an EMBL/GenBank/DDBJ whole genome shotgun (WGS) entry which is preliminary data.</text>
</comment>
<name>A0A0A1W4J3_9SPHN</name>
<feature type="compositionally biased region" description="Gly residues" evidence="1">
    <location>
        <begin position="58"/>
        <end position="67"/>
    </location>
</feature>
<evidence type="ECO:0000313" key="2">
    <source>
        <dbReference type="EMBL" id="GAM00320.1"/>
    </source>
</evidence>
<sequence>MFLCMIQSPFPAQHGSPDSGGWAATSDRKARFEWAAAPKGERHWSTRKDCGLPPAAPGLGGRAGHSR</sequence>
<accession>A0A0A1W4J3</accession>
<reference evidence="2 3" key="1">
    <citation type="submission" date="2014-11" db="EMBL/GenBank/DDBJ databases">
        <title>Whole genome shotgun sequence of Sphingomonas parapaucimobilis NBRC 15100.</title>
        <authorList>
            <person name="Katano-Makiyama Y."/>
            <person name="Hosoyama A."/>
            <person name="Hashimoto M."/>
            <person name="Hosoyama Y."/>
            <person name="Noguchi M."/>
            <person name="Numata M."/>
            <person name="Tsuchikane K."/>
            <person name="Hirakata S."/>
            <person name="Uohara A."/>
            <person name="Shimodaira J."/>
            <person name="Ohji S."/>
            <person name="Ichikawa N."/>
            <person name="Kimura A."/>
            <person name="Yamazoe A."/>
            <person name="Fujita N."/>
        </authorList>
    </citation>
    <scope>NUCLEOTIDE SEQUENCE [LARGE SCALE GENOMIC DNA]</scope>
    <source>
        <strain evidence="2 3">NBRC 15100</strain>
    </source>
</reference>
<dbReference type="AlphaFoldDB" id="A0A0A1W4J3"/>
<feature type="compositionally biased region" description="Basic and acidic residues" evidence="1">
    <location>
        <begin position="39"/>
        <end position="50"/>
    </location>
</feature>
<evidence type="ECO:0000256" key="1">
    <source>
        <dbReference type="SAM" id="MobiDB-lite"/>
    </source>
</evidence>